<protein>
    <submittedName>
        <fullName evidence="1">Uncharacterized protein</fullName>
    </submittedName>
</protein>
<accession>A0A4Y2H9I8</accession>
<dbReference type="AlphaFoldDB" id="A0A4Y2H9I8"/>
<evidence type="ECO:0000313" key="1">
    <source>
        <dbReference type="EMBL" id="GBM61498.1"/>
    </source>
</evidence>
<dbReference type="Proteomes" id="UP000499080">
    <property type="component" value="Unassembled WGS sequence"/>
</dbReference>
<reference evidence="1 2" key="1">
    <citation type="journal article" date="2019" name="Sci. Rep.">
        <title>Orb-weaving spider Araneus ventricosus genome elucidates the spidroin gene catalogue.</title>
        <authorList>
            <person name="Kono N."/>
            <person name="Nakamura H."/>
            <person name="Ohtoshi R."/>
            <person name="Moran D.A.P."/>
            <person name="Shinohara A."/>
            <person name="Yoshida Y."/>
            <person name="Fujiwara M."/>
            <person name="Mori M."/>
            <person name="Tomita M."/>
            <person name="Arakawa K."/>
        </authorList>
    </citation>
    <scope>NUCLEOTIDE SEQUENCE [LARGE SCALE GENOMIC DNA]</scope>
</reference>
<comment type="caution">
    <text evidence="1">The sequence shown here is derived from an EMBL/GenBank/DDBJ whole genome shotgun (WGS) entry which is preliminary data.</text>
</comment>
<evidence type="ECO:0000313" key="2">
    <source>
        <dbReference type="Proteomes" id="UP000499080"/>
    </source>
</evidence>
<sequence length="84" mass="9882">MHGKGYQENPHFCFGGRVLSNVTLRNPRRCPEEPAVNEIVSLAKARGLEVNQWARGRADHRRSLWSCIVFHSKKLWKRVCKRRR</sequence>
<dbReference type="EMBL" id="BGPR01001769">
    <property type="protein sequence ID" value="GBM61498.1"/>
    <property type="molecule type" value="Genomic_DNA"/>
</dbReference>
<gene>
    <name evidence="1" type="ORF">AVEN_170262_1</name>
</gene>
<keyword evidence="2" id="KW-1185">Reference proteome</keyword>
<name>A0A4Y2H9I8_ARAVE</name>
<organism evidence="1 2">
    <name type="scientific">Araneus ventricosus</name>
    <name type="common">Orbweaver spider</name>
    <name type="synonym">Epeira ventricosa</name>
    <dbReference type="NCBI Taxonomy" id="182803"/>
    <lineage>
        <taxon>Eukaryota</taxon>
        <taxon>Metazoa</taxon>
        <taxon>Ecdysozoa</taxon>
        <taxon>Arthropoda</taxon>
        <taxon>Chelicerata</taxon>
        <taxon>Arachnida</taxon>
        <taxon>Araneae</taxon>
        <taxon>Araneomorphae</taxon>
        <taxon>Entelegynae</taxon>
        <taxon>Araneoidea</taxon>
        <taxon>Araneidae</taxon>
        <taxon>Araneus</taxon>
    </lineage>
</organism>
<proteinExistence type="predicted"/>